<feature type="transmembrane region" description="Helical" evidence="1">
    <location>
        <begin position="12"/>
        <end position="32"/>
    </location>
</feature>
<sequence length="127" mass="14500">MPILIRHLEFYLLIILALCTATLLFLTILNTWQFGICQSFPSTCGTSADWAIPGWRHGTLPRHTRTFVPGEGWTVEYKITQEERLQMLKQIEWQVVDMPPIDIEALGLKLSDIEPFIVEDLDSGGEL</sequence>
<organism evidence="2 3">
    <name type="scientific">Elsinoe australis</name>
    <dbReference type="NCBI Taxonomy" id="40998"/>
    <lineage>
        <taxon>Eukaryota</taxon>
        <taxon>Fungi</taxon>
        <taxon>Dikarya</taxon>
        <taxon>Ascomycota</taxon>
        <taxon>Pezizomycotina</taxon>
        <taxon>Dothideomycetes</taxon>
        <taxon>Dothideomycetidae</taxon>
        <taxon>Myriangiales</taxon>
        <taxon>Elsinoaceae</taxon>
        <taxon>Elsinoe</taxon>
    </lineage>
</organism>
<reference evidence="2 3" key="1">
    <citation type="submission" date="2017-05" db="EMBL/GenBank/DDBJ databases">
        <title>Draft genome sequence of Elsinoe australis.</title>
        <authorList>
            <person name="Cheng Q."/>
        </authorList>
    </citation>
    <scope>NUCLEOTIDE SEQUENCE [LARGE SCALE GENOMIC DNA]</scope>
    <source>
        <strain evidence="2 3">NL1</strain>
    </source>
</reference>
<evidence type="ECO:0000256" key="1">
    <source>
        <dbReference type="SAM" id="Phobius"/>
    </source>
</evidence>
<comment type="caution">
    <text evidence="2">The sequence shown here is derived from an EMBL/GenBank/DDBJ whole genome shotgun (WGS) entry which is preliminary data.</text>
</comment>
<keyword evidence="1" id="KW-1133">Transmembrane helix</keyword>
<gene>
    <name evidence="2" type="ORF">B9Z65_9037</name>
</gene>
<proteinExistence type="predicted"/>
<evidence type="ECO:0000313" key="3">
    <source>
        <dbReference type="Proteomes" id="UP000243723"/>
    </source>
</evidence>
<evidence type="ECO:0000313" key="2">
    <source>
        <dbReference type="EMBL" id="PSK57835.1"/>
    </source>
</evidence>
<keyword evidence="1" id="KW-0472">Membrane</keyword>
<dbReference type="Proteomes" id="UP000243723">
    <property type="component" value="Unassembled WGS sequence"/>
</dbReference>
<dbReference type="OrthoDB" id="10459642at2759"/>
<dbReference type="EMBL" id="NHZQ01000037">
    <property type="protein sequence ID" value="PSK57835.1"/>
    <property type="molecule type" value="Genomic_DNA"/>
</dbReference>
<dbReference type="AlphaFoldDB" id="A0A2P8ABI1"/>
<keyword evidence="3" id="KW-1185">Reference proteome</keyword>
<name>A0A2P8ABI1_9PEZI</name>
<keyword evidence="1" id="KW-0812">Transmembrane</keyword>
<accession>A0A2P8ABI1</accession>
<protein>
    <submittedName>
        <fullName evidence="2">Uncharacterized protein</fullName>
    </submittedName>
</protein>